<evidence type="ECO:0000313" key="3">
    <source>
        <dbReference type="Proteomes" id="UP000242287"/>
    </source>
</evidence>
<evidence type="ECO:0000256" key="1">
    <source>
        <dbReference type="SAM" id="MobiDB-lite"/>
    </source>
</evidence>
<dbReference type="OrthoDB" id="3153997at2759"/>
<gene>
    <name evidence="2" type="ORF">AMATHDRAFT_152048</name>
</gene>
<sequence>MPGPSNGKKKRKTPQTKRKNFKNSAHQKPKLDDICGPCDVQDSGAPSPNSPNQPWTPPPVLSCLTPHEYWDHNDVDSLRIFDDKDYNYDDEPPSGEYDFFLPPNPYIYDPGNGPRVRDTKAFLASSYFAQKPALHIPLCAEFAQPEILQMLLTVLPEETALILWYNKSRATSRICPACQRLYHLGDNLPDLTVEGSDEPAPLKHDTSPCLRREQEISGLCSPLCFVLASFNYPGAIRQAWGCMVDEIDDETWEVLNSHGVGNTTGKVGAALSMVVKMTRLHDLGLSQLCFNHDLVDGVSEDDLDLPMEGLSIVA</sequence>
<dbReference type="AlphaFoldDB" id="A0A2A9N9Z9"/>
<proteinExistence type="predicted"/>
<dbReference type="EMBL" id="KZ302111">
    <property type="protein sequence ID" value="PFH47449.1"/>
    <property type="molecule type" value="Genomic_DNA"/>
</dbReference>
<reference evidence="2 3" key="1">
    <citation type="submission" date="2014-02" db="EMBL/GenBank/DDBJ databases">
        <title>Transposable element dynamics among asymbiotic and ectomycorrhizal Amanita fungi.</title>
        <authorList>
            <consortium name="DOE Joint Genome Institute"/>
            <person name="Hess J."/>
            <person name="Skrede I."/>
            <person name="Wolfe B."/>
            <person name="LaButti K."/>
            <person name="Ohm R.A."/>
            <person name="Grigoriev I.V."/>
            <person name="Pringle A."/>
        </authorList>
    </citation>
    <scope>NUCLEOTIDE SEQUENCE [LARGE SCALE GENOMIC DNA]</scope>
    <source>
        <strain evidence="2 3">SKay4041</strain>
    </source>
</reference>
<feature type="compositionally biased region" description="Pro residues" evidence="1">
    <location>
        <begin position="48"/>
        <end position="58"/>
    </location>
</feature>
<name>A0A2A9N9Z9_9AGAR</name>
<keyword evidence="3" id="KW-1185">Reference proteome</keyword>
<feature type="compositionally biased region" description="Basic residues" evidence="1">
    <location>
        <begin position="7"/>
        <end position="28"/>
    </location>
</feature>
<dbReference type="Proteomes" id="UP000242287">
    <property type="component" value="Unassembled WGS sequence"/>
</dbReference>
<dbReference type="STRING" id="703135.A0A2A9N9Z9"/>
<accession>A0A2A9N9Z9</accession>
<feature type="region of interest" description="Disordered" evidence="1">
    <location>
        <begin position="1"/>
        <end position="58"/>
    </location>
</feature>
<protein>
    <submittedName>
        <fullName evidence="2">Uncharacterized protein</fullName>
    </submittedName>
</protein>
<organism evidence="2 3">
    <name type="scientific">Amanita thiersii Skay4041</name>
    <dbReference type="NCBI Taxonomy" id="703135"/>
    <lineage>
        <taxon>Eukaryota</taxon>
        <taxon>Fungi</taxon>
        <taxon>Dikarya</taxon>
        <taxon>Basidiomycota</taxon>
        <taxon>Agaricomycotina</taxon>
        <taxon>Agaricomycetes</taxon>
        <taxon>Agaricomycetidae</taxon>
        <taxon>Agaricales</taxon>
        <taxon>Pluteineae</taxon>
        <taxon>Amanitaceae</taxon>
        <taxon>Amanita</taxon>
    </lineage>
</organism>
<evidence type="ECO:0000313" key="2">
    <source>
        <dbReference type="EMBL" id="PFH47449.1"/>
    </source>
</evidence>